<accession>A0A5J4UA50</accession>
<feature type="non-terminal residue" evidence="1">
    <location>
        <position position="1"/>
    </location>
</feature>
<dbReference type="AlphaFoldDB" id="A0A5J4UA50"/>
<evidence type="ECO:0000313" key="2">
    <source>
        <dbReference type="Proteomes" id="UP000324800"/>
    </source>
</evidence>
<dbReference type="Proteomes" id="UP000324800">
    <property type="component" value="Unassembled WGS sequence"/>
</dbReference>
<sequence length="77" mass="8706">LQVLDLVFEQLDKPILSNLNKKTAGGVSHPTIRKDRVNIVDADNDFTGDGKHKVDIVYKIAGDYLMDEDCVSDYDYF</sequence>
<organism evidence="1 2">
    <name type="scientific">Streblomastix strix</name>
    <dbReference type="NCBI Taxonomy" id="222440"/>
    <lineage>
        <taxon>Eukaryota</taxon>
        <taxon>Metamonada</taxon>
        <taxon>Preaxostyla</taxon>
        <taxon>Oxymonadida</taxon>
        <taxon>Streblomastigidae</taxon>
        <taxon>Streblomastix</taxon>
    </lineage>
</organism>
<proteinExistence type="predicted"/>
<dbReference type="EMBL" id="SNRW01019269">
    <property type="protein sequence ID" value="KAA6366545.1"/>
    <property type="molecule type" value="Genomic_DNA"/>
</dbReference>
<comment type="caution">
    <text evidence="1">The sequence shown here is derived from an EMBL/GenBank/DDBJ whole genome shotgun (WGS) entry which is preliminary data.</text>
</comment>
<gene>
    <name evidence="1" type="ORF">EZS28_037927</name>
</gene>
<protein>
    <submittedName>
        <fullName evidence="1">Uncharacterized protein</fullName>
    </submittedName>
</protein>
<name>A0A5J4UA50_9EUKA</name>
<reference evidence="1 2" key="1">
    <citation type="submission" date="2019-03" db="EMBL/GenBank/DDBJ databases">
        <title>Single cell metagenomics reveals metabolic interactions within the superorganism composed of flagellate Streblomastix strix and complex community of Bacteroidetes bacteria on its surface.</title>
        <authorList>
            <person name="Treitli S.C."/>
            <person name="Kolisko M."/>
            <person name="Husnik F."/>
            <person name="Keeling P."/>
            <person name="Hampl V."/>
        </authorList>
    </citation>
    <scope>NUCLEOTIDE SEQUENCE [LARGE SCALE GENOMIC DNA]</scope>
    <source>
        <strain evidence="1">ST1C</strain>
    </source>
</reference>
<evidence type="ECO:0000313" key="1">
    <source>
        <dbReference type="EMBL" id="KAA6366545.1"/>
    </source>
</evidence>